<feature type="modified residue" description="4-aspartylphosphate" evidence="2">
    <location>
        <position position="87"/>
    </location>
</feature>
<gene>
    <name evidence="4" type="ORF">IQ16_04026</name>
</gene>
<dbReference type="EMBL" id="VLLA01000009">
    <property type="protein sequence ID" value="TWI68833.1"/>
    <property type="molecule type" value="Genomic_DNA"/>
</dbReference>
<dbReference type="AlphaFoldDB" id="A0A562RIT8"/>
<dbReference type="Gene3D" id="3.40.50.2300">
    <property type="match status" value="1"/>
</dbReference>
<dbReference type="InterPro" id="IPR001789">
    <property type="entry name" value="Sig_transdc_resp-reg_receiver"/>
</dbReference>
<comment type="caution">
    <text evidence="4">The sequence shown here is derived from an EMBL/GenBank/DDBJ whole genome shotgun (WGS) entry which is preliminary data.</text>
</comment>
<evidence type="ECO:0000256" key="2">
    <source>
        <dbReference type="PROSITE-ProRule" id="PRU00169"/>
    </source>
</evidence>
<reference evidence="4 5" key="1">
    <citation type="journal article" date="2015" name="Stand. Genomic Sci.">
        <title>Genomic Encyclopedia of Bacterial and Archaeal Type Strains, Phase III: the genomes of soil and plant-associated and newly described type strains.</title>
        <authorList>
            <person name="Whitman W.B."/>
            <person name="Woyke T."/>
            <person name="Klenk H.P."/>
            <person name="Zhou Y."/>
            <person name="Lilburn T.G."/>
            <person name="Beck B.J."/>
            <person name="De Vos P."/>
            <person name="Vandamme P."/>
            <person name="Eisen J.A."/>
            <person name="Garrity G."/>
            <person name="Hugenholtz P."/>
            <person name="Kyrpides N.C."/>
        </authorList>
    </citation>
    <scope>NUCLEOTIDE SEQUENCE [LARGE SCALE GENOMIC DNA]</scope>
    <source>
        <strain evidence="4 5">CGMCC 1.10948</strain>
    </source>
</reference>
<evidence type="ECO:0000259" key="3">
    <source>
        <dbReference type="PROSITE" id="PS50110"/>
    </source>
</evidence>
<dbReference type="PANTHER" id="PTHR44591">
    <property type="entry name" value="STRESS RESPONSE REGULATOR PROTEIN 1"/>
    <property type="match status" value="1"/>
</dbReference>
<feature type="domain" description="Response regulatory" evidence="3">
    <location>
        <begin position="38"/>
        <end position="152"/>
    </location>
</feature>
<sequence length="154" mass="16391">MKRIDVVLPCNCATRTGCGFCRTIVASPKGRFLPMRGSVFIVDDDPSMRVSMNRLLRAHGFAVTLFDSAEALLDHGGFDKAICIVIDINLDGKSGVELRRKLAEEGVTAPVIYVTGNDSPVNRSAAVASGCVAYLTKPFTAQSLIDSVTRAAAA</sequence>
<dbReference type="InterPro" id="IPR050595">
    <property type="entry name" value="Bact_response_regulator"/>
</dbReference>
<dbReference type="Proteomes" id="UP000316291">
    <property type="component" value="Unassembled WGS sequence"/>
</dbReference>
<evidence type="ECO:0000313" key="5">
    <source>
        <dbReference type="Proteomes" id="UP000316291"/>
    </source>
</evidence>
<evidence type="ECO:0000313" key="4">
    <source>
        <dbReference type="EMBL" id="TWI68833.1"/>
    </source>
</evidence>
<evidence type="ECO:0000256" key="1">
    <source>
        <dbReference type="ARBA" id="ARBA00022553"/>
    </source>
</evidence>
<dbReference type="SMART" id="SM00448">
    <property type="entry name" value="REC"/>
    <property type="match status" value="1"/>
</dbReference>
<organism evidence="4 5">
    <name type="scientific">Bradyrhizobium huanghuaihaiense</name>
    <dbReference type="NCBI Taxonomy" id="990078"/>
    <lineage>
        <taxon>Bacteria</taxon>
        <taxon>Pseudomonadati</taxon>
        <taxon>Pseudomonadota</taxon>
        <taxon>Alphaproteobacteria</taxon>
        <taxon>Hyphomicrobiales</taxon>
        <taxon>Nitrobacteraceae</taxon>
        <taxon>Bradyrhizobium</taxon>
    </lineage>
</organism>
<protein>
    <submittedName>
        <fullName evidence="4">Response regulator receiver domain-containing protein</fullName>
    </submittedName>
</protein>
<dbReference type="InterPro" id="IPR011006">
    <property type="entry name" value="CheY-like_superfamily"/>
</dbReference>
<keyword evidence="5" id="KW-1185">Reference proteome</keyword>
<dbReference type="SUPFAM" id="SSF52172">
    <property type="entry name" value="CheY-like"/>
    <property type="match status" value="1"/>
</dbReference>
<dbReference type="PANTHER" id="PTHR44591:SF21">
    <property type="entry name" value="TWO-COMPONENT RESPONSE REGULATOR"/>
    <property type="match status" value="1"/>
</dbReference>
<dbReference type="Pfam" id="PF00072">
    <property type="entry name" value="Response_reg"/>
    <property type="match status" value="1"/>
</dbReference>
<dbReference type="GO" id="GO:0000160">
    <property type="term" value="P:phosphorelay signal transduction system"/>
    <property type="evidence" value="ECO:0007669"/>
    <property type="project" value="InterPro"/>
</dbReference>
<name>A0A562RIT8_9BRAD</name>
<proteinExistence type="predicted"/>
<accession>A0A562RIT8</accession>
<dbReference type="PROSITE" id="PS50110">
    <property type="entry name" value="RESPONSE_REGULATORY"/>
    <property type="match status" value="1"/>
</dbReference>
<keyword evidence="1 2" id="KW-0597">Phosphoprotein</keyword>